<feature type="region of interest" description="Disordered" evidence="1">
    <location>
        <begin position="31"/>
        <end position="65"/>
    </location>
</feature>
<comment type="caution">
    <text evidence="2">The sequence shown here is derived from an EMBL/GenBank/DDBJ whole genome shotgun (WGS) entry which is preliminary data.</text>
</comment>
<feature type="compositionally biased region" description="Polar residues" evidence="1">
    <location>
        <begin position="265"/>
        <end position="274"/>
    </location>
</feature>
<evidence type="ECO:0000313" key="3">
    <source>
        <dbReference type="Proteomes" id="UP000289738"/>
    </source>
</evidence>
<proteinExistence type="predicted"/>
<feature type="region of interest" description="Disordered" evidence="1">
    <location>
        <begin position="230"/>
        <end position="274"/>
    </location>
</feature>
<protein>
    <submittedName>
        <fullName evidence="2">Uncharacterized protein</fullName>
    </submittedName>
</protein>
<organism evidence="2 3">
    <name type="scientific">Arachis hypogaea</name>
    <name type="common">Peanut</name>
    <dbReference type="NCBI Taxonomy" id="3818"/>
    <lineage>
        <taxon>Eukaryota</taxon>
        <taxon>Viridiplantae</taxon>
        <taxon>Streptophyta</taxon>
        <taxon>Embryophyta</taxon>
        <taxon>Tracheophyta</taxon>
        <taxon>Spermatophyta</taxon>
        <taxon>Magnoliopsida</taxon>
        <taxon>eudicotyledons</taxon>
        <taxon>Gunneridae</taxon>
        <taxon>Pentapetalae</taxon>
        <taxon>rosids</taxon>
        <taxon>fabids</taxon>
        <taxon>Fabales</taxon>
        <taxon>Fabaceae</taxon>
        <taxon>Papilionoideae</taxon>
        <taxon>50 kb inversion clade</taxon>
        <taxon>dalbergioids sensu lato</taxon>
        <taxon>Dalbergieae</taxon>
        <taxon>Pterocarpus clade</taxon>
        <taxon>Arachis</taxon>
    </lineage>
</organism>
<evidence type="ECO:0000256" key="1">
    <source>
        <dbReference type="SAM" id="MobiDB-lite"/>
    </source>
</evidence>
<accession>A0A445DFU8</accession>
<sequence>MFNNVRRISLFDEKSFNSTSSDTASMWNDFPSVPSDLPPLPADSVPSVPSLPSIASDVEVEQPAPSNYNYETRGIDEDHPSLNPDSERIVELQSDIHDKLGELMTNKSDQDVLSTAEALHGESNNIPFLEHLLDDLNKNEIEGEAYKDALDLSNRLEAVPSKDYGSRKMPHLPQDPKLIQQLTPRDLLLPRSDDPWSNLVKRLGASGLSEDGFNKLFLFKEKMLVEANQPEREVEKEGRAQTIGQQWMDDNQPERMIDEDCLEPSGSSPHKGNI</sequence>
<feature type="compositionally biased region" description="Basic and acidic residues" evidence="1">
    <location>
        <begin position="230"/>
        <end position="239"/>
    </location>
</feature>
<keyword evidence="3" id="KW-1185">Reference proteome</keyword>
<dbReference type="Proteomes" id="UP000289738">
    <property type="component" value="Chromosome A04"/>
</dbReference>
<name>A0A445DFU8_ARAHY</name>
<dbReference type="EMBL" id="SDMP01000004">
    <property type="protein sequence ID" value="RYR62055.1"/>
    <property type="molecule type" value="Genomic_DNA"/>
</dbReference>
<reference evidence="2 3" key="1">
    <citation type="submission" date="2019-01" db="EMBL/GenBank/DDBJ databases">
        <title>Sequencing of cultivated peanut Arachis hypogaea provides insights into genome evolution and oil improvement.</title>
        <authorList>
            <person name="Chen X."/>
        </authorList>
    </citation>
    <scope>NUCLEOTIDE SEQUENCE [LARGE SCALE GENOMIC DNA]</scope>
    <source>
        <strain evidence="3">cv. Fuhuasheng</strain>
        <tissue evidence="2">Leaves</tissue>
    </source>
</reference>
<dbReference type="AlphaFoldDB" id="A0A445DFU8"/>
<evidence type="ECO:0000313" key="2">
    <source>
        <dbReference type="EMBL" id="RYR62055.1"/>
    </source>
</evidence>
<dbReference type="STRING" id="3818.A0A445DFU8"/>
<gene>
    <name evidence="2" type="ORF">Ahy_A04g019390</name>
</gene>